<reference evidence="2" key="3">
    <citation type="submission" date="2021-05" db="UniProtKB">
        <authorList>
            <consortium name="EnsemblPlants"/>
        </authorList>
    </citation>
    <scope>IDENTIFICATION</scope>
    <source>
        <strain evidence="2">cv. B73</strain>
    </source>
</reference>
<keyword evidence="3" id="KW-1185">Reference proteome</keyword>
<reference evidence="3" key="1">
    <citation type="journal article" date="2009" name="Science">
        <title>The B73 maize genome: complexity, diversity, and dynamics.</title>
        <authorList>
            <person name="Schnable P.S."/>
            <person name="Ware D."/>
            <person name="Fulton R.S."/>
            <person name="Stein J.C."/>
            <person name="Wei F."/>
            <person name="Pasternak S."/>
            <person name="Liang C."/>
            <person name="Zhang J."/>
            <person name="Fulton L."/>
            <person name="Graves T.A."/>
            <person name="Minx P."/>
            <person name="Reily A.D."/>
            <person name="Courtney L."/>
            <person name="Kruchowski S.S."/>
            <person name="Tomlinson C."/>
            <person name="Strong C."/>
            <person name="Delehaunty K."/>
            <person name="Fronick C."/>
            <person name="Courtney B."/>
            <person name="Rock S.M."/>
            <person name="Belter E."/>
            <person name="Du F."/>
            <person name="Kim K."/>
            <person name="Abbott R.M."/>
            <person name="Cotton M."/>
            <person name="Levy A."/>
            <person name="Marchetto P."/>
            <person name="Ochoa K."/>
            <person name="Jackson S.M."/>
            <person name="Gillam B."/>
            <person name="Chen W."/>
            <person name="Yan L."/>
            <person name="Higginbotham J."/>
            <person name="Cardenas M."/>
            <person name="Waligorski J."/>
            <person name="Applebaum E."/>
            <person name="Phelps L."/>
            <person name="Falcone J."/>
            <person name="Kanchi K."/>
            <person name="Thane T."/>
            <person name="Scimone A."/>
            <person name="Thane N."/>
            <person name="Henke J."/>
            <person name="Wang T."/>
            <person name="Ruppert J."/>
            <person name="Shah N."/>
            <person name="Rotter K."/>
            <person name="Hodges J."/>
            <person name="Ingenthron E."/>
            <person name="Cordes M."/>
            <person name="Kohlberg S."/>
            <person name="Sgro J."/>
            <person name="Delgado B."/>
            <person name="Mead K."/>
            <person name="Chinwalla A."/>
            <person name="Leonard S."/>
            <person name="Crouse K."/>
            <person name="Collura K."/>
            <person name="Kudrna D."/>
            <person name="Currie J."/>
            <person name="He R."/>
            <person name="Angelova A."/>
            <person name="Rajasekar S."/>
            <person name="Mueller T."/>
            <person name="Lomeli R."/>
            <person name="Scara G."/>
            <person name="Ko A."/>
            <person name="Delaney K."/>
            <person name="Wissotski M."/>
            <person name="Lopez G."/>
            <person name="Campos D."/>
            <person name="Braidotti M."/>
            <person name="Ashley E."/>
            <person name="Golser W."/>
            <person name="Kim H."/>
            <person name="Lee S."/>
            <person name="Lin J."/>
            <person name="Dujmic Z."/>
            <person name="Kim W."/>
            <person name="Talag J."/>
            <person name="Zuccolo A."/>
            <person name="Fan C."/>
            <person name="Sebastian A."/>
            <person name="Kramer M."/>
            <person name="Spiegel L."/>
            <person name="Nascimento L."/>
            <person name="Zutavern T."/>
            <person name="Miller B."/>
            <person name="Ambroise C."/>
            <person name="Muller S."/>
            <person name="Spooner W."/>
            <person name="Narechania A."/>
            <person name="Ren L."/>
            <person name="Wei S."/>
            <person name="Kumari S."/>
            <person name="Faga B."/>
            <person name="Levy M.J."/>
            <person name="McMahan L."/>
            <person name="Van Buren P."/>
            <person name="Vaughn M.W."/>
            <person name="Ying K."/>
            <person name="Yeh C.-T."/>
            <person name="Emrich S.J."/>
            <person name="Jia Y."/>
            <person name="Kalyanaraman A."/>
            <person name="Hsia A.-P."/>
            <person name="Barbazuk W.B."/>
            <person name="Baucom R.S."/>
            <person name="Brutnell T.P."/>
            <person name="Carpita N.C."/>
            <person name="Chaparro C."/>
            <person name="Chia J.-M."/>
            <person name="Deragon J.-M."/>
            <person name="Estill J.C."/>
            <person name="Fu Y."/>
            <person name="Jeddeloh J.A."/>
            <person name="Han Y."/>
            <person name="Lee H."/>
            <person name="Li P."/>
            <person name="Lisch D.R."/>
            <person name="Liu S."/>
            <person name="Liu Z."/>
            <person name="Nagel D.H."/>
            <person name="McCann M.C."/>
            <person name="SanMiguel P."/>
            <person name="Myers A.M."/>
            <person name="Nettleton D."/>
            <person name="Nguyen J."/>
            <person name="Penning B.W."/>
            <person name="Ponnala L."/>
            <person name="Schneider K.L."/>
            <person name="Schwartz D.C."/>
            <person name="Sharma A."/>
            <person name="Soderlund C."/>
            <person name="Springer N.M."/>
            <person name="Sun Q."/>
            <person name="Wang H."/>
            <person name="Waterman M."/>
            <person name="Westerman R."/>
            <person name="Wolfgruber T.K."/>
            <person name="Yang L."/>
            <person name="Yu Y."/>
            <person name="Zhang L."/>
            <person name="Zhou S."/>
            <person name="Zhu Q."/>
            <person name="Bennetzen J.L."/>
            <person name="Dawe R.K."/>
            <person name="Jiang J."/>
            <person name="Jiang N."/>
            <person name="Presting G.G."/>
            <person name="Wessler S.R."/>
            <person name="Aluru S."/>
            <person name="Martienssen R.A."/>
            <person name="Clifton S.W."/>
            <person name="McCombie W.R."/>
            <person name="Wing R.A."/>
            <person name="Wilson R.K."/>
        </authorList>
    </citation>
    <scope>NUCLEOTIDE SEQUENCE [LARGE SCALE GENOMIC DNA]</scope>
    <source>
        <strain evidence="3">cv. B73</strain>
    </source>
</reference>
<evidence type="ECO:0000256" key="1">
    <source>
        <dbReference type="SAM" id="Phobius"/>
    </source>
</evidence>
<dbReference type="InParanoid" id="A0A804RNK5"/>
<dbReference type="Gramene" id="Zm00001eb432690_T001">
    <property type="protein sequence ID" value="Zm00001eb432690_P001"/>
    <property type="gene ID" value="Zm00001eb432690"/>
</dbReference>
<reference evidence="2" key="2">
    <citation type="submission" date="2019-07" db="EMBL/GenBank/DDBJ databases">
        <authorList>
            <person name="Seetharam A."/>
            <person name="Woodhouse M."/>
            <person name="Cannon E."/>
        </authorList>
    </citation>
    <scope>NUCLEOTIDE SEQUENCE [LARGE SCALE GENOMIC DNA]</scope>
    <source>
        <strain evidence="2">cv. B73</strain>
    </source>
</reference>
<evidence type="ECO:0000313" key="3">
    <source>
        <dbReference type="Proteomes" id="UP000007305"/>
    </source>
</evidence>
<dbReference type="AlphaFoldDB" id="A0A804RNK5"/>
<dbReference type="EnsemblPlants" id="Zm00001eb432690_T001">
    <property type="protein sequence ID" value="Zm00001eb432690_P001"/>
    <property type="gene ID" value="Zm00001eb432690"/>
</dbReference>
<feature type="transmembrane region" description="Helical" evidence="1">
    <location>
        <begin position="45"/>
        <end position="69"/>
    </location>
</feature>
<keyword evidence="1" id="KW-0812">Transmembrane</keyword>
<sequence length="107" mass="12400">MYGSEVSLANPSPSHICMLDFGDPFRKHHMVCRYRNKPQLPWSAISLPSGVFVICMLVGYIVGAAWSHYDNVKEDCRKMEELKNRQRQPMLLNLSSLQLFLMRSERP</sequence>
<protein>
    <submittedName>
        <fullName evidence="2">Uncharacterized protein</fullName>
    </submittedName>
</protein>
<keyword evidence="1" id="KW-0472">Membrane</keyword>
<evidence type="ECO:0000313" key="2">
    <source>
        <dbReference type="EnsemblPlants" id="Zm00001eb432690_P001"/>
    </source>
</evidence>
<proteinExistence type="predicted"/>
<dbReference type="Proteomes" id="UP000007305">
    <property type="component" value="Chromosome 10"/>
</dbReference>
<keyword evidence="1" id="KW-1133">Transmembrane helix</keyword>
<accession>A0A804RNK5</accession>
<name>A0A804RNK5_MAIZE</name>
<organism evidence="2 3">
    <name type="scientific">Zea mays</name>
    <name type="common">Maize</name>
    <dbReference type="NCBI Taxonomy" id="4577"/>
    <lineage>
        <taxon>Eukaryota</taxon>
        <taxon>Viridiplantae</taxon>
        <taxon>Streptophyta</taxon>
        <taxon>Embryophyta</taxon>
        <taxon>Tracheophyta</taxon>
        <taxon>Spermatophyta</taxon>
        <taxon>Magnoliopsida</taxon>
        <taxon>Liliopsida</taxon>
        <taxon>Poales</taxon>
        <taxon>Poaceae</taxon>
        <taxon>PACMAD clade</taxon>
        <taxon>Panicoideae</taxon>
        <taxon>Andropogonodae</taxon>
        <taxon>Andropogoneae</taxon>
        <taxon>Tripsacinae</taxon>
        <taxon>Zea</taxon>
    </lineage>
</organism>